<name>A0A444UV98_ACIRT</name>
<keyword evidence="7" id="KW-0805">Transcription regulation</keyword>
<keyword evidence="8" id="KW-0238">DNA-binding</keyword>
<evidence type="ECO:0000256" key="1">
    <source>
        <dbReference type="ARBA" id="ARBA00004123"/>
    </source>
</evidence>
<dbReference type="SMART" id="SM00355">
    <property type="entry name" value="ZnF_C2H2"/>
    <property type="match status" value="11"/>
</dbReference>
<comment type="caution">
    <text evidence="14">The sequence shown here is derived from an EMBL/GenBank/DDBJ whole genome shotgun (WGS) entry which is preliminary data.</text>
</comment>
<comment type="similarity">
    <text evidence="2">Belongs to the krueppel C2H2-type zinc-finger protein family.</text>
</comment>
<keyword evidence="10" id="KW-0539">Nucleus</keyword>
<dbReference type="GO" id="GO:0010468">
    <property type="term" value="P:regulation of gene expression"/>
    <property type="evidence" value="ECO:0007669"/>
    <property type="project" value="TreeGrafter"/>
</dbReference>
<dbReference type="AlphaFoldDB" id="A0A444UV98"/>
<feature type="compositionally biased region" description="Polar residues" evidence="12">
    <location>
        <begin position="1"/>
        <end position="12"/>
    </location>
</feature>
<evidence type="ECO:0000256" key="2">
    <source>
        <dbReference type="ARBA" id="ARBA00006991"/>
    </source>
</evidence>
<keyword evidence="3" id="KW-0479">Metal-binding</keyword>
<dbReference type="GO" id="GO:0003677">
    <property type="term" value="F:DNA binding"/>
    <property type="evidence" value="ECO:0007669"/>
    <property type="project" value="UniProtKB-KW"/>
</dbReference>
<dbReference type="FunFam" id="3.30.160.60:FF:002093">
    <property type="match status" value="1"/>
</dbReference>
<dbReference type="InterPro" id="IPR050331">
    <property type="entry name" value="Zinc_finger"/>
</dbReference>
<feature type="domain" description="C2H2-type" evidence="13">
    <location>
        <begin position="346"/>
        <end position="373"/>
    </location>
</feature>
<protein>
    <submittedName>
        <fullName evidence="14">Zinc finger protein 253</fullName>
    </submittedName>
</protein>
<feature type="region of interest" description="Disordered" evidence="12">
    <location>
        <begin position="534"/>
        <end position="559"/>
    </location>
</feature>
<dbReference type="GO" id="GO:0008270">
    <property type="term" value="F:zinc ion binding"/>
    <property type="evidence" value="ECO:0007669"/>
    <property type="project" value="UniProtKB-KW"/>
</dbReference>
<feature type="compositionally biased region" description="Basic and acidic residues" evidence="12">
    <location>
        <begin position="189"/>
        <end position="210"/>
    </location>
</feature>
<dbReference type="Gene3D" id="3.30.160.60">
    <property type="entry name" value="Classic Zinc Finger"/>
    <property type="match status" value="11"/>
</dbReference>
<dbReference type="GO" id="GO:0005634">
    <property type="term" value="C:nucleus"/>
    <property type="evidence" value="ECO:0007669"/>
    <property type="project" value="UniProtKB-SubCell"/>
</dbReference>
<gene>
    <name evidence="14" type="ORF">EOD39_20507</name>
</gene>
<feature type="domain" description="C2H2-type" evidence="13">
    <location>
        <begin position="262"/>
        <end position="289"/>
    </location>
</feature>
<evidence type="ECO:0000259" key="13">
    <source>
        <dbReference type="PROSITE" id="PS50157"/>
    </source>
</evidence>
<accession>A0A444UV98</accession>
<feature type="domain" description="C2H2-type" evidence="13">
    <location>
        <begin position="486"/>
        <end position="513"/>
    </location>
</feature>
<feature type="domain" description="C2H2-type" evidence="13">
    <location>
        <begin position="514"/>
        <end position="533"/>
    </location>
</feature>
<dbReference type="Proteomes" id="UP000289886">
    <property type="component" value="Unassembled WGS sequence"/>
</dbReference>
<dbReference type="Pfam" id="PF00096">
    <property type="entry name" value="zf-C2H2"/>
    <property type="match status" value="10"/>
</dbReference>
<dbReference type="FunFam" id="3.30.160.60:FF:001158">
    <property type="entry name" value="zinc finger protein 22"/>
    <property type="match status" value="1"/>
</dbReference>
<dbReference type="FunFam" id="3.30.160.60:FF:001818">
    <property type="entry name" value="GDNF-inducible zinc finger protein 1 isoform X1"/>
    <property type="match status" value="1"/>
</dbReference>
<dbReference type="FunFam" id="3.30.160.60:FF:000100">
    <property type="entry name" value="Zinc finger 45-like"/>
    <property type="match status" value="2"/>
</dbReference>
<feature type="domain" description="C2H2-type" evidence="13">
    <location>
        <begin position="235"/>
        <end position="263"/>
    </location>
</feature>
<feature type="compositionally biased region" description="Acidic residues" evidence="12">
    <location>
        <begin position="107"/>
        <end position="116"/>
    </location>
</feature>
<dbReference type="FunFam" id="3.30.160.60:FF:000706">
    <property type="entry name" value="Zinc finger protein"/>
    <property type="match status" value="1"/>
</dbReference>
<feature type="domain" description="C2H2-type" evidence="13">
    <location>
        <begin position="458"/>
        <end position="485"/>
    </location>
</feature>
<evidence type="ECO:0000256" key="11">
    <source>
        <dbReference type="PROSITE-ProRule" id="PRU00042"/>
    </source>
</evidence>
<reference evidence="14 15" key="1">
    <citation type="submission" date="2019-01" db="EMBL/GenBank/DDBJ databases">
        <title>Draft Genome and Complete Hox-Cluster Characterization of the Sterlet Sturgeon (Acipenser ruthenus).</title>
        <authorList>
            <person name="Wei Q."/>
        </authorList>
    </citation>
    <scope>NUCLEOTIDE SEQUENCE [LARGE SCALE GENOMIC DNA]</scope>
    <source>
        <strain evidence="14">WHYD16114868_AA</strain>
        <tissue evidence="14">Blood</tissue>
    </source>
</reference>
<dbReference type="FunFam" id="3.30.160.60:FF:000180">
    <property type="entry name" value="Zinc finger protein 689"/>
    <property type="match status" value="1"/>
</dbReference>
<sequence>MEPLSIASNNGVVSEEEGRDSGSDRAQERAPRSGLSNSGEGEAETGDPRKLCAAEGSTNDRERGASVSTESAPARVKDEVPELKSGVPELESVTIKEEVVEDVVCNGEEEETEVESLEVACMKDERFAEDHSDSNEDDRSSTASRAEPCKDRVDSIEAANLNTQQGTSTENAKCGGQDALKKTLPPRLQTEEKDGARVKNRRECKEREQSTRVQRHLRVKIRVPGGGGGGGERAYECTECQQSFETRRTFNLHKKSTHQAEFICSECGETFGKISALQKHQRIHAAEKPYPCPECGKNFRHSRALKRHVEIHRRVRRYPCNDCSKSFSRPDSLETHKLVHSGTKQHRCPECAKGFSDPGNLRRHQRIHTEDKPHRCSECGKSFSRIGNLEIHRRIHTGEKPYRCSECGKCFNHSQHLKTHLRLHSGEKPYPCPDCGKRFINSGALKTHRRIHTGEKPYLCSECGKSFNQSENLKTHLRIHSGEKPHACPECGKSFAQLENLKTHRRVHTGEKPYRCPDCRRSFSQSCHLKRHKCGGATRRRRRRREGPAEEPGASQSAV</sequence>
<feature type="domain" description="C2H2-type" evidence="13">
    <location>
        <begin position="290"/>
        <end position="317"/>
    </location>
</feature>
<dbReference type="PROSITE" id="PS00028">
    <property type="entry name" value="ZINC_FINGER_C2H2_1"/>
    <property type="match status" value="10"/>
</dbReference>
<comment type="subcellular location">
    <subcellularLocation>
        <location evidence="1">Nucleus</location>
    </subcellularLocation>
</comment>
<dbReference type="FunFam" id="3.30.160.60:FF:001954">
    <property type="entry name" value="Zinc finger protein 787"/>
    <property type="match status" value="1"/>
</dbReference>
<keyword evidence="6" id="KW-0862">Zinc</keyword>
<feature type="domain" description="C2H2-type" evidence="13">
    <location>
        <begin position="318"/>
        <end position="345"/>
    </location>
</feature>
<keyword evidence="4" id="KW-0677">Repeat</keyword>
<feature type="compositionally biased region" description="Polar residues" evidence="12">
    <location>
        <begin position="160"/>
        <end position="171"/>
    </location>
</feature>
<evidence type="ECO:0000313" key="14">
    <source>
        <dbReference type="EMBL" id="RXM92079.1"/>
    </source>
</evidence>
<feature type="region of interest" description="Disordered" evidence="12">
    <location>
        <begin position="1"/>
        <end position="89"/>
    </location>
</feature>
<evidence type="ECO:0000256" key="7">
    <source>
        <dbReference type="ARBA" id="ARBA00023015"/>
    </source>
</evidence>
<feature type="domain" description="C2H2-type" evidence="13">
    <location>
        <begin position="402"/>
        <end position="429"/>
    </location>
</feature>
<dbReference type="InterPro" id="IPR013087">
    <property type="entry name" value="Znf_C2H2_type"/>
</dbReference>
<feature type="domain" description="C2H2-type" evidence="13">
    <location>
        <begin position="430"/>
        <end position="457"/>
    </location>
</feature>
<evidence type="ECO:0000256" key="3">
    <source>
        <dbReference type="ARBA" id="ARBA00022723"/>
    </source>
</evidence>
<feature type="compositionally biased region" description="Basic and acidic residues" evidence="12">
    <location>
        <begin position="19"/>
        <end position="31"/>
    </location>
</feature>
<evidence type="ECO:0000256" key="4">
    <source>
        <dbReference type="ARBA" id="ARBA00022737"/>
    </source>
</evidence>
<feature type="compositionally biased region" description="Basic and acidic residues" evidence="12">
    <location>
        <begin position="46"/>
        <end position="64"/>
    </location>
</feature>
<keyword evidence="9" id="KW-0804">Transcription</keyword>
<dbReference type="FunFam" id="3.30.160.60:FF:002343">
    <property type="entry name" value="Zinc finger protein 33A"/>
    <property type="match status" value="1"/>
</dbReference>
<evidence type="ECO:0000256" key="5">
    <source>
        <dbReference type="ARBA" id="ARBA00022771"/>
    </source>
</evidence>
<dbReference type="PANTHER" id="PTHR16515">
    <property type="entry name" value="PR DOMAIN ZINC FINGER PROTEIN"/>
    <property type="match status" value="1"/>
</dbReference>
<feature type="region of interest" description="Disordered" evidence="12">
    <location>
        <begin position="106"/>
        <end position="211"/>
    </location>
</feature>
<proteinExistence type="inferred from homology"/>
<feature type="compositionally biased region" description="Basic and acidic residues" evidence="12">
    <location>
        <begin position="121"/>
        <end position="140"/>
    </location>
</feature>
<dbReference type="EMBL" id="SCEB01007024">
    <property type="protein sequence ID" value="RXM92079.1"/>
    <property type="molecule type" value="Genomic_DNA"/>
</dbReference>
<evidence type="ECO:0000256" key="6">
    <source>
        <dbReference type="ARBA" id="ARBA00022833"/>
    </source>
</evidence>
<dbReference type="SUPFAM" id="SSF57667">
    <property type="entry name" value="beta-beta-alpha zinc fingers"/>
    <property type="match status" value="6"/>
</dbReference>
<feature type="domain" description="C2H2-type" evidence="13">
    <location>
        <begin position="374"/>
        <end position="401"/>
    </location>
</feature>
<dbReference type="InterPro" id="IPR036236">
    <property type="entry name" value="Znf_C2H2_sf"/>
</dbReference>
<feature type="compositionally biased region" description="Basic residues" evidence="12">
    <location>
        <begin position="534"/>
        <end position="545"/>
    </location>
</feature>
<keyword evidence="15" id="KW-1185">Reference proteome</keyword>
<evidence type="ECO:0000313" key="15">
    <source>
        <dbReference type="Proteomes" id="UP000289886"/>
    </source>
</evidence>
<dbReference type="PROSITE" id="PS50157">
    <property type="entry name" value="ZINC_FINGER_C2H2_2"/>
    <property type="match status" value="11"/>
</dbReference>
<dbReference type="FunFam" id="3.30.160.60:FF:000382">
    <property type="entry name" value="zinc finger protein 35 isoform X4"/>
    <property type="match status" value="1"/>
</dbReference>
<keyword evidence="5 11" id="KW-0863">Zinc-finger</keyword>
<evidence type="ECO:0000256" key="8">
    <source>
        <dbReference type="ARBA" id="ARBA00023125"/>
    </source>
</evidence>
<evidence type="ECO:0000256" key="9">
    <source>
        <dbReference type="ARBA" id="ARBA00023163"/>
    </source>
</evidence>
<evidence type="ECO:0000256" key="12">
    <source>
        <dbReference type="SAM" id="MobiDB-lite"/>
    </source>
</evidence>
<evidence type="ECO:0000256" key="10">
    <source>
        <dbReference type="ARBA" id="ARBA00023242"/>
    </source>
</evidence>
<organism evidence="14 15">
    <name type="scientific">Acipenser ruthenus</name>
    <name type="common">Sterlet sturgeon</name>
    <dbReference type="NCBI Taxonomy" id="7906"/>
    <lineage>
        <taxon>Eukaryota</taxon>
        <taxon>Metazoa</taxon>
        <taxon>Chordata</taxon>
        <taxon>Craniata</taxon>
        <taxon>Vertebrata</taxon>
        <taxon>Euteleostomi</taxon>
        <taxon>Actinopterygii</taxon>
        <taxon>Chondrostei</taxon>
        <taxon>Acipenseriformes</taxon>
        <taxon>Acipenseridae</taxon>
        <taxon>Acipenser</taxon>
    </lineage>
</organism>
<dbReference type="PANTHER" id="PTHR16515:SF58">
    <property type="entry name" value="ZINC FINGER PROTEIN 22"/>
    <property type="match status" value="1"/>
</dbReference>